<evidence type="ECO:0000313" key="2">
    <source>
        <dbReference type="Proteomes" id="UP000831701"/>
    </source>
</evidence>
<comment type="caution">
    <text evidence="1">The sequence shown here is derived from an EMBL/GenBank/DDBJ whole genome shotgun (WGS) entry which is preliminary data.</text>
</comment>
<dbReference type="EMBL" id="CM041534">
    <property type="protein sequence ID" value="KAI3373487.1"/>
    <property type="molecule type" value="Genomic_DNA"/>
</dbReference>
<gene>
    <name evidence="1" type="ORF">L3Q82_021954</name>
</gene>
<protein>
    <submittedName>
        <fullName evidence="1">Uncharacterized protein</fullName>
    </submittedName>
</protein>
<dbReference type="Proteomes" id="UP000831701">
    <property type="component" value="Chromosome 4"/>
</dbReference>
<name>A0ACB8X090_9TELE</name>
<organism evidence="1 2">
    <name type="scientific">Scortum barcoo</name>
    <name type="common">barcoo grunter</name>
    <dbReference type="NCBI Taxonomy" id="214431"/>
    <lineage>
        <taxon>Eukaryota</taxon>
        <taxon>Metazoa</taxon>
        <taxon>Chordata</taxon>
        <taxon>Craniata</taxon>
        <taxon>Vertebrata</taxon>
        <taxon>Euteleostomi</taxon>
        <taxon>Actinopterygii</taxon>
        <taxon>Neopterygii</taxon>
        <taxon>Teleostei</taxon>
        <taxon>Neoteleostei</taxon>
        <taxon>Acanthomorphata</taxon>
        <taxon>Eupercaria</taxon>
        <taxon>Centrarchiformes</taxon>
        <taxon>Terapontoidei</taxon>
        <taxon>Terapontidae</taxon>
        <taxon>Scortum</taxon>
    </lineage>
</organism>
<keyword evidence="2" id="KW-1185">Reference proteome</keyword>
<sequence>MEENKEKDKLTSMQAEVSKLILAESAIKKTFPVKTSKSQKETHGDSPQDETFGILTDKEGATDEMTKETMSLQQSITLEDKHQGEEIEEQKHIHSVHKQRQEVNLFAADLTKEQNVLLQMQTEIREQTVMDDDHTESVMNVREKGEVEKQISKLKEKEEKIRGQIQDALENMEEQSQEIKRLILEINDLQSHQPGSEPGLQITAMETGSVEEGVTGKLKETEHDDILRASVFKHENIKYDQQVQKEENGNKVTEESDLVRMDAEGQKHESRKAVHNEEIDGGSYKKDMGGANIQRLKAEIYRTQEIIRLVKLEVDQTEENYPDKDHKDEDSEIDGLLQDMKQFQELLKMVKSAMRQSKMCLKEEMSNMKSMEIAAKKQKRELDQRLEKTLIERDQLDIMKIKIQRQTQVIEQKMEKMAKVKSRIEKMAANTRKKSENIEINMKIEVKLRQLEDLNYKIQATKQELENNYLLISKRRADLDKFKTEIRKKKDREYASETTEKEKGDIKKCVRAKKDTEKHIMAKNKMGKKMEEMENKIFRLRCQNKNLEAGNKLMMDSLDQKNSEIEQMKNSIREQVKQKAEREDIETLKQKIESEKETVRIAKQQAEAKIHEMNCLRQSIERQKQELDNKAQMMKREIREMELLKSELEIKKKENGKIFRKSMRKKVESEIILNELQREKELLRRETKKRGRELDQRLEKTRRERDGLEMLKIKQQQQEEELAGKKQSKDNTTLVKINGEHGQQGHERQEVKSIKEKAQMVHQSVKVTECINEIQNMRQKVFEHLEIIDREMENLKNINIHLWKQRDDLKALKAENKTVRDNMSRIKSQIKMGFEKNTIEAKVEMVELVHMREDVQNQNQTLEVQLEKIKRERRKMEVLKYELEIKRRENQRMIRKGIRNERKVRKMWAEIEEEKDALKSDTQKRKKEVDRRLERISRDRDELQIMKLKLKREKDECKDETEELSMKTVTKVESEIEIQTDLLEQVKQDIQEEKEKMEITKTEFQKKKENLQSLFDEINKERTNIKDLSLQVETERDKLQNVMNSVALKQEEQERKEDDIRRQTQELDNSKRSVLAERHELELLRKNLNVKKEELEVATSRFSGEREQMSKMKIANDKEREMLLNEKHRIEGERSELKMREDQLMNNNEINTNSENTSSTAA</sequence>
<reference evidence="1" key="1">
    <citation type="submission" date="2022-04" db="EMBL/GenBank/DDBJ databases">
        <title>Jade perch genome.</title>
        <authorList>
            <person name="Chao B."/>
        </authorList>
    </citation>
    <scope>NUCLEOTIDE SEQUENCE</scope>
    <source>
        <strain evidence="1">CB-2022</strain>
    </source>
</reference>
<accession>A0ACB8X090</accession>
<evidence type="ECO:0000313" key="1">
    <source>
        <dbReference type="EMBL" id="KAI3373487.1"/>
    </source>
</evidence>
<proteinExistence type="predicted"/>